<organism evidence="8 9">
    <name type="scientific">Musca domestica</name>
    <name type="common">House fly</name>
    <dbReference type="NCBI Taxonomy" id="7370"/>
    <lineage>
        <taxon>Eukaryota</taxon>
        <taxon>Metazoa</taxon>
        <taxon>Ecdysozoa</taxon>
        <taxon>Arthropoda</taxon>
        <taxon>Hexapoda</taxon>
        <taxon>Insecta</taxon>
        <taxon>Pterygota</taxon>
        <taxon>Neoptera</taxon>
        <taxon>Endopterygota</taxon>
        <taxon>Diptera</taxon>
        <taxon>Brachycera</taxon>
        <taxon>Muscomorpha</taxon>
        <taxon>Muscoidea</taxon>
        <taxon>Muscidae</taxon>
        <taxon>Musca</taxon>
    </lineage>
</organism>
<comment type="catalytic activity">
    <reaction evidence="6">
        <text>hydrogencarbonate + H(+) = CO2 + H2O</text>
        <dbReference type="Rhea" id="RHEA:10748"/>
        <dbReference type="ChEBI" id="CHEBI:15377"/>
        <dbReference type="ChEBI" id="CHEBI:15378"/>
        <dbReference type="ChEBI" id="CHEBI:16526"/>
        <dbReference type="ChEBI" id="CHEBI:17544"/>
        <dbReference type="EC" id="4.2.1.1"/>
    </reaction>
</comment>
<keyword evidence="4" id="KW-0862">Zinc</keyword>
<dbReference type="Gene3D" id="3.10.200.10">
    <property type="entry name" value="Alpha carbonic anhydrase"/>
    <property type="match status" value="1"/>
</dbReference>
<evidence type="ECO:0000256" key="1">
    <source>
        <dbReference type="ARBA" id="ARBA00010718"/>
    </source>
</evidence>
<proteinExistence type="inferred from homology"/>
<reference evidence="9" key="1">
    <citation type="submission" date="2025-08" db="UniProtKB">
        <authorList>
            <consortium name="RefSeq"/>
        </authorList>
    </citation>
    <scope>IDENTIFICATION</scope>
    <source>
        <strain evidence="9">Aabys</strain>
        <tissue evidence="9">Whole body</tissue>
    </source>
</reference>
<evidence type="ECO:0000259" key="7">
    <source>
        <dbReference type="PROSITE" id="PS51144"/>
    </source>
</evidence>
<evidence type="ECO:0000313" key="8">
    <source>
        <dbReference type="Proteomes" id="UP001652621"/>
    </source>
</evidence>
<protein>
    <recommendedName>
        <fullName evidence="2">carbonic anhydrase</fullName>
        <ecNumber evidence="2">4.2.1.1</ecNumber>
    </recommendedName>
</protein>
<dbReference type="PANTHER" id="PTHR18952:SF265">
    <property type="entry name" value="CARBONIC ANHYDRASE"/>
    <property type="match status" value="1"/>
</dbReference>
<evidence type="ECO:0000256" key="4">
    <source>
        <dbReference type="ARBA" id="ARBA00022833"/>
    </source>
</evidence>
<gene>
    <name evidence="9" type="primary">LOC109614490</name>
</gene>
<feature type="domain" description="Alpha-carbonic anhydrase" evidence="7">
    <location>
        <begin position="1"/>
        <end position="221"/>
    </location>
</feature>
<accession>A0ABM3VPJ0</accession>
<dbReference type="EC" id="4.2.1.1" evidence="2"/>
<dbReference type="Proteomes" id="UP001652621">
    <property type="component" value="Unplaced"/>
</dbReference>
<keyword evidence="5" id="KW-0456">Lyase</keyword>
<dbReference type="SUPFAM" id="SSF51069">
    <property type="entry name" value="Carbonic anhydrase"/>
    <property type="match status" value="1"/>
</dbReference>
<dbReference type="InterPro" id="IPR036398">
    <property type="entry name" value="CA_dom_sf"/>
</dbReference>
<evidence type="ECO:0000256" key="6">
    <source>
        <dbReference type="ARBA" id="ARBA00048348"/>
    </source>
</evidence>
<dbReference type="PROSITE" id="PS51144">
    <property type="entry name" value="ALPHA_CA_2"/>
    <property type="match status" value="1"/>
</dbReference>
<evidence type="ECO:0000256" key="3">
    <source>
        <dbReference type="ARBA" id="ARBA00022723"/>
    </source>
</evidence>
<sequence>MNNGHQLLIKMMYRDTHNVPTLVGGMLEDKGTYRFKEIYFSWLFETPEEWSFNEVNFPAELHIVFYHTKYGDLENALNADEGIAVLCIGFRVRRHNTPSAFLRIVDTSLSRVLQATSNTTVPKNGSVSFSDFLPKDLKYFYGYTGTMLATDTPWPTTCKAKVIWIDVEESLQIHPDQVLELRKLRNFHGKSHFPHAIEYSRPTIPVYRSLDPNGKDIEYDNGQQPTANVWCLIVIFFLYLAV</sequence>
<evidence type="ECO:0000256" key="5">
    <source>
        <dbReference type="ARBA" id="ARBA00023239"/>
    </source>
</evidence>
<dbReference type="InterPro" id="IPR001148">
    <property type="entry name" value="CA_dom"/>
</dbReference>
<dbReference type="PANTHER" id="PTHR18952">
    <property type="entry name" value="CARBONIC ANHYDRASE"/>
    <property type="match status" value="1"/>
</dbReference>
<dbReference type="GeneID" id="109614490"/>
<name>A0ABM3VPJ0_MUSDO</name>
<dbReference type="RefSeq" id="XP_058987722.1">
    <property type="nucleotide sequence ID" value="XM_059131739.1"/>
</dbReference>
<keyword evidence="8" id="KW-1185">Reference proteome</keyword>
<dbReference type="Pfam" id="PF00194">
    <property type="entry name" value="Carb_anhydrase"/>
    <property type="match status" value="1"/>
</dbReference>
<evidence type="ECO:0000313" key="9">
    <source>
        <dbReference type="RefSeq" id="XP_058987722.1"/>
    </source>
</evidence>
<dbReference type="InterPro" id="IPR023561">
    <property type="entry name" value="Carbonic_anhydrase_a-class"/>
</dbReference>
<evidence type="ECO:0000256" key="2">
    <source>
        <dbReference type="ARBA" id="ARBA00012925"/>
    </source>
</evidence>
<keyword evidence="3" id="KW-0479">Metal-binding</keyword>
<comment type="similarity">
    <text evidence="1">Belongs to the alpha-carbonic anhydrase family.</text>
</comment>
<dbReference type="SMART" id="SM01057">
    <property type="entry name" value="Carb_anhydrase"/>
    <property type="match status" value="1"/>
</dbReference>